<organism evidence="2 3">
    <name type="scientific">Lichenicola cladoniae</name>
    <dbReference type="NCBI Taxonomy" id="1484109"/>
    <lineage>
        <taxon>Bacteria</taxon>
        <taxon>Pseudomonadati</taxon>
        <taxon>Pseudomonadota</taxon>
        <taxon>Alphaproteobacteria</taxon>
        <taxon>Acetobacterales</taxon>
        <taxon>Acetobacteraceae</taxon>
        <taxon>Lichenicola</taxon>
    </lineage>
</organism>
<dbReference type="AlphaFoldDB" id="A0A6M8I0G1"/>
<dbReference type="GO" id="GO:0005524">
    <property type="term" value="F:ATP binding"/>
    <property type="evidence" value="ECO:0007669"/>
    <property type="project" value="UniProtKB-KW"/>
</dbReference>
<dbReference type="Gene3D" id="3.40.50.300">
    <property type="entry name" value="P-loop containing nucleotide triphosphate hydrolases"/>
    <property type="match status" value="1"/>
</dbReference>
<geneLocation type="plasmid" evidence="2 3">
    <name>unnamed6</name>
</geneLocation>
<dbReference type="Proteomes" id="UP000500767">
    <property type="component" value="Plasmid unnamed6"/>
</dbReference>
<keyword evidence="2" id="KW-0067">ATP-binding</keyword>
<dbReference type="SUPFAM" id="SSF52540">
    <property type="entry name" value="P-loop containing nucleoside triphosphate hydrolases"/>
    <property type="match status" value="1"/>
</dbReference>
<dbReference type="InterPro" id="IPR011579">
    <property type="entry name" value="ATPase_dom"/>
</dbReference>
<name>A0A6M8I0G1_9PROT</name>
<keyword evidence="3" id="KW-1185">Reference proteome</keyword>
<accession>A0A6M8I0G1</accession>
<dbReference type="PANTHER" id="PTHR34301:SF8">
    <property type="entry name" value="ATPASE DOMAIN-CONTAINING PROTEIN"/>
    <property type="match status" value="1"/>
</dbReference>
<dbReference type="RefSeq" id="WP_171837208.1">
    <property type="nucleotide sequence ID" value="NZ_CP053713.1"/>
</dbReference>
<dbReference type="InterPro" id="IPR003593">
    <property type="entry name" value="AAA+_ATPase"/>
</dbReference>
<dbReference type="EMBL" id="CP053713">
    <property type="protein sequence ID" value="QKE93968.1"/>
    <property type="molecule type" value="Genomic_DNA"/>
</dbReference>
<protein>
    <submittedName>
        <fullName evidence="2">ATP-binding protein</fullName>
    </submittedName>
</protein>
<sequence length="419" mass="46501">MTIKGLEEEKFRQILAAHLTPSQPISSPEHLKGREHMLTQISRSFNSPGKHIFIHGDRGVGKTSLAQTAATLRQSSDAEPILVGCSNPSFLAIVRDAVKRCLPVGDGVLQRKRETKLKAGIAGFGVELTRSIAAGNVPDVESVNDAVQLLKFVAEYHSTQPVIILDEFDQLTDDGERKLCAQMIKEVSDQRVNVKFIICGIGSSLVDLIGSHLSTGRYLAPYSLDRLTHDARWDILTSAATAMGVEIGHSFRVRIGQISDGFPSYIHLIGEQILWNMFDDETETSACAQTHFNEGVRQAVSEAQPTLKAIYEKATQKYSNDYEEILWALADQHLMRRQTTDIYDKSYLRIMGERSSSDHPILSKPIFSQRLNSLKSARHGEIIVGTGAGWYEFRENIVRGFVRLKAESMGIEIGVEGYG</sequence>
<keyword evidence="2" id="KW-0547">Nucleotide-binding</keyword>
<feature type="domain" description="AAA+ ATPase" evidence="1">
    <location>
        <begin position="48"/>
        <end position="239"/>
    </location>
</feature>
<dbReference type="Pfam" id="PF01637">
    <property type="entry name" value="ATPase_2"/>
    <property type="match status" value="1"/>
</dbReference>
<evidence type="ECO:0000313" key="2">
    <source>
        <dbReference type="EMBL" id="QKE93968.1"/>
    </source>
</evidence>
<dbReference type="PANTHER" id="PTHR34301">
    <property type="entry name" value="DNA-BINDING PROTEIN-RELATED"/>
    <property type="match status" value="1"/>
</dbReference>
<dbReference type="InterPro" id="IPR027417">
    <property type="entry name" value="P-loop_NTPase"/>
</dbReference>
<dbReference type="SMART" id="SM00382">
    <property type="entry name" value="AAA"/>
    <property type="match status" value="1"/>
</dbReference>
<keyword evidence="2" id="KW-0614">Plasmid</keyword>
<evidence type="ECO:0000313" key="3">
    <source>
        <dbReference type="Proteomes" id="UP000500767"/>
    </source>
</evidence>
<dbReference type="KEGG" id="lck:HN018_28005"/>
<reference evidence="2 3" key="1">
    <citation type="journal article" date="2014" name="World J. Microbiol. Biotechnol.">
        <title>Biodiversity and physiological characteristics of Antarctic and Arctic lichens-associated bacteria.</title>
        <authorList>
            <person name="Lee Y.M."/>
            <person name="Kim E.H."/>
            <person name="Lee H.K."/>
            <person name="Hong S.G."/>
        </authorList>
    </citation>
    <scope>NUCLEOTIDE SEQUENCE [LARGE SCALE GENOMIC DNA]</scope>
    <source>
        <strain evidence="2 3">PAMC 26569</strain>
        <plasmid evidence="2">unnamed6</plasmid>
    </source>
</reference>
<gene>
    <name evidence="2" type="ORF">HN018_28005</name>
</gene>
<evidence type="ECO:0000259" key="1">
    <source>
        <dbReference type="SMART" id="SM00382"/>
    </source>
</evidence>
<proteinExistence type="predicted"/>